<name>A0ABW3JX07_9BACT</name>
<keyword evidence="2" id="KW-1185">Reference proteome</keyword>
<dbReference type="EMBL" id="JBHTKA010000001">
    <property type="protein sequence ID" value="MFD0998240.1"/>
    <property type="molecule type" value="Genomic_DNA"/>
</dbReference>
<evidence type="ECO:0000313" key="2">
    <source>
        <dbReference type="Proteomes" id="UP001597112"/>
    </source>
</evidence>
<dbReference type="RefSeq" id="WP_377574602.1">
    <property type="nucleotide sequence ID" value="NZ_JBHTKA010000001.1"/>
</dbReference>
<accession>A0ABW3JX07</accession>
<dbReference type="Gene3D" id="1.25.40.10">
    <property type="entry name" value="Tetratricopeptide repeat domain"/>
    <property type="match status" value="1"/>
</dbReference>
<dbReference type="Proteomes" id="UP001597112">
    <property type="component" value="Unassembled WGS sequence"/>
</dbReference>
<gene>
    <name evidence="1" type="ORF">ACFQ21_02940</name>
</gene>
<organism evidence="1 2">
    <name type="scientific">Ohtaekwangia kribbensis</name>
    <dbReference type="NCBI Taxonomy" id="688913"/>
    <lineage>
        <taxon>Bacteria</taxon>
        <taxon>Pseudomonadati</taxon>
        <taxon>Bacteroidota</taxon>
        <taxon>Cytophagia</taxon>
        <taxon>Cytophagales</taxon>
        <taxon>Fulvivirgaceae</taxon>
        <taxon>Ohtaekwangia</taxon>
    </lineage>
</organism>
<dbReference type="InterPro" id="IPR011990">
    <property type="entry name" value="TPR-like_helical_dom_sf"/>
</dbReference>
<sequence>MRLILTTCLLFLAIGITFSQNIKYEPKDLYFYRYPLKPLDKSLKTYSYRLEDLGNDLAAWQRDSLQRALHIPGYKRVRENGDVQIELVVSPLTITNKEVNDKPVDTEKNGVKSVMHQYWYDITYSFPMKIRVVAKGQVITEQDLAGFFTTQYYPQNRSSLSSLQQEYNNDYSFKDGLRYERTEQRKAEVRNWLFSNYGYGMAGDRVNVGYVKDKKGEYADLLKAFSLLYNAIAGASKKIDYLNDTFKQQVNEAIGIWEAALKEASEDKNARIDPKVSAMIYGDLALAYYELNDFDKAEEWIKKITKAAAFNTEQVAFELKPGIADKRARFVANGFVNGVQPDIIDRGFAKPSLAKEDMAPSVSEPVVVKGGPRDYIVITPGDTMDVRFIIPSHDVMPFGDSVWMEDEIIVLKDNKRVEIYPKEIHGYSYKGVFRQSLTWVKDMNTSPWTYEHKFCQRVLSGAIPVYRYSYVTTSMHDRTQKIVATRMYYKKGDQLLEVMFLNFNRGVSKLVADYPDLSERVKSGAYQREDFVRIIREYNEWMKNKTKG</sequence>
<protein>
    <submittedName>
        <fullName evidence="1">Tetratricopeptide repeat protein</fullName>
    </submittedName>
</protein>
<comment type="caution">
    <text evidence="1">The sequence shown here is derived from an EMBL/GenBank/DDBJ whole genome shotgun (WGS) entry which is preliminary data.</text>
</comment>
<proteinExistence type="predicted"/>
<evidence type="ECO:0000313" key="1">
    <source>
        <dbReference type="EMBL" id="MFD0998240.1"/>
    </source>
</evidence>
<dbReference type="SUPFAM" id="SSF48452">
    <property type="entry name" value="TPR-like"/>
    <property type="match status" value="1"/>
</dbReference>
<reference evidence="2" key="1">
    <citation type="journal article" date="2019" name="Int. J. Syst. Evol. Microbiol.">
        <title>The Global Catalogue of Microorganisms (GCM) 10K type strain sequencing project: providing services to taxonomists for standard genome sequencing and annotation.</title>
        <authorList>
            <consortium name="The Broad Institute Genomics Platform"/>
            <consortium name="The Broad Institute Genome Sequencing Center for Infectious Disease"/>
            <person name="Wu L."/>
            <person name="Ma J."/>
        </authorList>
    </citation>
    <scope>NUCLEOTIDE SEQUENCE [LARGE SCALE GENOMIC DNA]</scope>
    <source>
        <strain evidence="2">CCUG 58938</strain>
    </source>
</reference>